<comment type="subunit">
    <text evidence="1">Homodimer.</text>
</comment>
<dbReference type="FunFam" id="3.30.930.10:FF:000017">
    <property type="entry name" value="Elongation factor P--(R)-beta-lysine ligase"/>
    <property type="match status" value="1"/>
</dbReference>
<dbReference type="eggNOG" id="COG2269">
    <property type="taxonomic scope" value="Bacteria"/>
</dbReference>
<organism evidence="7 8">
    <name type="scientific">Marinobacter santoriniensis NKSG1</name>
    <dbReference type="NCBI Taxonomy" id="1288826"/>
    <lineage>
        <taxon>Bacteria</taxon>
        <taxon>Pseudomonadati</taxon>
        <taxon>Pseudomonadota</taxon>
        <taxon>Gammaproteobacteria</taxon>
        <taxon>Pseudomonadales</taxon>
        <taxon>Marinobacteraceae</taxon>
        <taxon>Marinobacter</taxon>
    </lineage>
</organism>
<protein>
    <submittedName>
        <fullName evidence="7">tRNA synthetase</fullName>
    </submittedName>
</protein>
<dbReference type="PATRIC" id="fig|1288826.3.peg.1835"/>
<keyword evidence="8" id="KW-1185">Reference proteome</keyword>
<reference evidence="7 8" key="1">
    <citation type="journal article" date="2013" name="Genome Announc.">
        <title>Genome Sequence of Hydrothermal Arsenic-Respiring Bacterium Marinobacter santoriniensis NKSG1T.</title>
        <authorList>
            <person name="Handley K.M."/>
            <person name="Upton M."/>
            <person name="Beatson S.A."/>
            <person name="Hery M."/>
            <person name="Lloyd J.R."/>
        </authorList>
    </citation>
    <scope>NUCLEOTIDE SEQUENCE [LARGE SCALE GENOMIC DNA]</scope>
    <source>
        <strain evidence="7 8">NKSG1</strain>
    </source>
</reference>
<dbReference type="InterPro" id="IPR004525">
    <property type="entry name" value="EpmA"/>
</dbReference>
<accession>M7CV40</accession>
<dbReference type="GO" id="GO:0005524">
    <property type="term" value="F:ATP binding"/>
    <property type="evidence" value="ECO:0007669"/>
    <property type="project" value="UniProtKB-KW"/>
</dbReference>
<dbReference type="AlphaFoldDB" id="M7CV40"/>
<sequence>MSEKPAWRPTASMAVLKSRAQQLAFVRGFFAERGVLEVETPALGRFGVTDPNLDPVAATVSASGVRGGWLQTSPEYHMKRLLAAGAGSIYQVSRVFRDGERGRRHNPEFSMLEWYRPDFSDNELMAEVADLVCDWLDCERPDTLSYRDAMIAWAHVDPFEATDCILRRRCEEWLEPEQLAGLGRDGCLDLLMSFAVEPNLGPERPVFITSYPASQASLAKISMESGVPVAHRFELYLKGIELCNGYWELTNPEEQRQRFQVDNRLRRASGKPEMAIDDAFLAALDEGLPECAGVALGLDRLLMLKLGLTDIAEVLTFPLERA</sequence>
<name>M7CV40_9GAMM</name>
<dbReference type="OrthoDB" id="9802326at2"/>
<dbReference type="InterPro" id="IPR045864">
    <property type="entry name" value="aa-tRNA-synth_II/BPL/LPL"/>
</dbReference>
<dbReference type="InterPro" id="IPR004364">
    <property type="entry name" value="Aa-tRNA-synt_II"/>
</dbReference>
<dbReference type="RefSeq" id="WP_008939010.1">
    <property type="nucleotide sequence ID" value="NZ_APAT01000015.1"/>
</dbReference>
<evidence type="ECO:0000256" key="2">
    <source>
        <dbReference type="ARBA" id="ARBA00022598"/>
    </source>
</evidence>
<dbReference type="PRINTS" id="PR00982">
    <property type="entry name" value="TRNASYNTHLYS"/>
</dbReference>
<dbReference type="InterPro" id="IPR018149">
    <property type="entry name" value="Lys-tRNA-synth_II_C"/>
</dbReference>
<evidence type="ECO:0000256" key="1">
    <source>
        <dbReference type="ARBA" id="ARBA00011738"/>
    </source>
</evidence>
<feature type="domain" description="Aminoacyl-transfer RNA synthetases class-II family profile" evidence="6">
    <location>
        <begin position="24"/>
        <end position="318"/>
    </location>
</feature>
<comment type="caution">
    <text evidence="7">The sequence shown here is derived from an EMBL/GenBank/DDBJ whole genome shotgun (WGS) entry which is preliminary data.</text>
</comment>
<evidence type="ECO:0000256" key="3">
    <source>
        <dbReference type="ARBA" id="ARBA00022741"/>
    </source>
</evidence>
<dbReference type="Gene3D" id="3.30.930.10">
    <property type="entry name" value="Bira Bifunctional Protein, Domain 2"/>
    <property type="match status" value="1"/>
</dbReference>
<dbReference type="GO" id="GO:0005829">
    <property type="term" value="C:cytosol"/>
    <property type="evidence" value="ECO:0007669"/>
    <property type="project" value="TreeGrafter"/>
</dbReference>
<comment type="catalytic activity">
    <reaction evidence="5">
        <text>D-beta-lysine + L-lysyl-[protein] + ATP = N(6)-((3R)-3,6-diaminohexanoyl)-L-lysyl-[protein] + AMP + diphosphate + H(+)</text>
        <dbReference type="Rhea" id="RHEA:83435"/>
        <dbReference type="Rhea" id="RHEA-COMP:9752"/>
        <dbReference type="Rhea" id="RHEA-COMP:20131"/>
        <dbReference type="ChEBI" id="CHEBI:15378"/>
        <dbReference type="ChEBI" id="CHEBI:29969"/>
        <dbReference type="ChEBI" id="CHEBI:30616"/>
        <dbReference type="ChEBI" id="CHEBI:33019"/>
        <dbReference type="ChEBI" id="CHEBI:84138"/>
        <dbReference type="ChEBI" id="CHEBI:156053"/>
        <dbReference type="ChEBI" id="CHEBI:456215"/>
    </reaction>
    <physiologicalReaction direction="left-to-right" evidence="5">
        <dbReference type="Rhea" id="RHEA:83436"/>
    </physiologicalReaction>
</comment>
<dbReference type="Pfam" id="PF00152">
    <property type="entry name" value="tRNA-synt_2"/>
    <property type="match status" value="1"/>
</dbReference>
<keyword evidence="3" id="KW-0547">Nucleotide-binding</keyword>
<evidence type="ECO:0000256" key="5">
    <source>
        <dbReference type="ARBA" id="ARBA00052794"/>
    </source>
</evidence>
<dbReference type="SUPFAM" id="SSF55681">
    <property type="entry name" value="Class II aaRS and biotin synthetases"/>
    <property type="match status" value="1"/>
</dbReference>
<dbReference type="GO" id="GO:0000049">
    <property type="term" value="F:tRNA binding"/>
    <property type="evidence" value="ECO:0007669"/>
    <property type="project" value="TreeGrafter"/>
</dbReference>
<dbReference type="NCBIfam" id="TIGR00462">
    <property type="entry name" value="genX"/>
    <property type="match status" value="1"/>
</dbReference>
<keyword evidence="7" id="KW-0030">Aminoacyl-tRNA synthetase</keyword>
<dbReference type="PROSITE" id="PS50862">
    <property type="entry name" value="AA_TRNA_LIGASE_II"/>
    <property type="match status" value="1"/>
</dbReference>
<dbReference type="PANTHER" id="PTHR42918">
    <property type="entry name" value="LYSYL-TRNA SYNTHETASE"/>
    <property type="match status" value="1"/>
</dbReference>
<evidence type="ECO:0000313" key="8">
    <source>
        <dbReference type="Proteomes" id="UP000011960"/>
    </source>
</evidence>
<dbReference type="GO" id="GO:0006430">
    <property type="term" value="P:lysyl-tRNA aminoacylation"/>
    <property type="evidence" value="ECO:0007669"/>
    <property type="project" value="InterPro"/>
</dbReference>
<dbReference type="EMBL" id="APAT01000015">
    <property type="protein sequence ID" value="EMP56065.1"/>
    <property type="molecule type" value="Genomic_DNA"/>
</dbReference>
<proteinExistence type="predicted"/>
<evidence type="ECO:0000313" key="7">
    <source>
        <dbReference type="EMBL" id="EMP56065.1"/>
    </source>
</evidence>
<evidence type="ECO:0000256" key="4">
    <source>
        <dbReference type="ARBA" id="ARBA00022840"/>
    </source>
</evidence>
<evidence type="ECO:0000259" key="6">
    <source>
        <dbReference type="PROSITE" id="PS50862"/>
    </source>
</evidence>
<dbReference type="PANTHER" id="PTHR42918:SF6">
    <property type="entry name" value="ELONGATION FACTOR P--(R)-BETA-LYSINE LIGASE"/>
    <property type="match status" value="1"/>
</dbReference>
<dbReference type="GO" id="GO:0004824">
    <property type="term" value="F:lysine-tRNA ligase activity"/>
    <property type="evidence" value="ECO:0007669"/>
    <property type="project" value="InterPro"/>
</dbReference>
<keyword evidence="2" id="KW-0436">Ligase</keyword>
<keyword evidence="4" id="KW-0067">ATP-binding</keyword>
<dbReference type="NCBIfam" id="NF006828">
    <property type="entry name" value="PRK09350.1"/>
    <property type="match status" value="1"/>
</dbReference>
<dbReference type="STRING" id="1288826.MSNKSG1_09338"/>
<gene>
    <name evidence="7" type="ORF">MSNKSG1_09338</name>
</gene>
<dbReference type="InterPro" id="IPR006195">
    <property type="entry name" value="aa-tRNA-synth_II"/>
</dbReference>
<dbReference type="Proteomes" id="UP000011960">
    <property type="component" value="Unassembled WGS sequence"/>
</dbReference>